<name>A0A0F9JIK3_9ZZZZ</name>
<protein>
    <recommendedName>
        <fullName evidence="4">BED-type domain-containing protein</fullName>
    </recommendedName>
</protein>
<keyword evidence="1" id="KW-0479">Metal-binding</keyword>
<reference evidence="5" key="1">
    <citation type="journal article" date="2015" name="Nature">
        <title>Complex archaea that bridge the gap between prokaryotes and eukaryotes.</title>
        <authorList>
            <person name="Spang A."/>
            <person name="Saw J.H."/>
            <person name="Jorgensen S.L."/>
            <person name="Zaremba-Niedzwiedzka K."/>
            <person name="Martijn J."/>
            <person name="Lind A.E."/>
            <person name="van Eijk R."/>
            <person name="Schleper C."/>
            <person name="Guy L."/>
            <person name="Ettema T.J."/>
        </authorList>
    </citation>
    <scope>NUCLEOTIDE SEQUENCE</scope>
</reference>
<sequence>MSIWSGDDGEDPIGEDNYKKRELAIMAKVKCNHCKCKYSYKSAKGISNLMEEVKLTAKMDIIELDGKYYCKGCRQSFITYLIDKVFIIEKAKQIGMRFPGEDPNWRDVQYKESSTIMKCLEKLKLVKKIPFDPEKKLRPSGR</sequence>
<feature type="domain" description="BED-type" evidence="4">
    <location>
        <begin position="28"/>
        <end position="50"/>
    </location>
</feature>
<keyword evidence="3" id="KW-0862">Zinc</keyword>
<evidence type="ECO:0000313" key="5">
    <source>
        <dbReference type="EMBL" id="KKM69403.1"/>
    </source>
</evidence>
<dbReference type="GO" id="GO:0003677">
    <property type="term" value="F:DNA binding"/>
    <property type="evidence" value="ECO:0007669"/>
    <property type="project" value="InterPro"/>
</dbReference>
<accession>A0A0F9JIK3</accession>
<dbReference type="EMBL" id="LAZR01009997">
    <property type="protein sequence ID" value="KKM69403.1"/>
    <property type="molecule type" value="Genomic_DNA"/>
</dbReference>
<dbReference type="InterPro" id="IPR003656">
    <property type="entry name" value="Znf_BED"/>
</dbReference>
<keyword evidence="2" id="KW-0863">Zinc-finger</keyword>
<evidence type="ECO:0000259" key="4">
    <source>
        <dbReference type="Pfam" id="PF02892"/>
    </source>
</evidence>
<dbReference type="Pfam" id="PF02892">
    <property type="entry name" value="zf-BED"/>
    <property type="match status" value="1"/>
</dbReference>
<gene>
    <name evidence="5" type="ORF">LCGC14_1451060</name>
</gene>
<evidence type="ECO:0000256" key="2">
    <source>
        <dbReference type="ARBA" id="ARBA00022771"/>
    </source>
</evidence>
<evidence type="ECO:0000256" key="3">
    <source>
        <dbReference type="ARBA" id="ARBA00022833"/>
    </source>
</evidence>
<organism evidence="5">
    <name type="scientific">marine sediment metagenome</name>
    <dbReference type="NCBI Taxonomy" id="412755"/>
    <lineage>
        <taxon>unclassified sequences</taxon>
        <taxon>metagenomes</taxon>
        <taxon>ecological metagenomes</taxon>
    </lineage>
</organism>
<dbReference type="GO" id="GO:0008270">
    <property type="term" value="F:zinc ion binding"/>
    <property type="evidence" value="ECO:0007669"/>
    <property type="project" value="UniProtKB-KW"/>
</dbReference>
<dbReference type="AlphaFoldDB" id="A0A0F9JIK3"/>
<evidence type="ECO:0000256" key="1">
    <source>
        <dbReference type="ARBA" id="ARBA00022723"/>
    </source>
</evidence>
<comment type="caution">
    <text evidence="5">The sequence shown here is derived from an EMBL/GenBank/DDBJ whole genome shotgun (WGS) entry which is preliminary data.</text>
</comment>
<proteinExistence type="predicted"/>